<dbReference type="EMBL" id="RCHU02000012">
    <property type="protein sequence ID" value="KAL3575691.1"/>
    <property type="molecule type" value="Genomic_DNA"/>
</dbReference>
<evidence type="ECO:0000313" key="2">
    <source>
        <dbReference type="Proteomes" id="UP000309997"/>
    </source>
</evidence>
<organism evidence="1 2">
    <name type="scientific">Populus alba</name>
    <name type="common">White poplar</name>
    <dbReference type="NCBI Taxonomy" id="43335"/>
    <lineage>
        <taxon>Eukaryota</taxon>
        <taxon>Viridiplantae</taxon>
        <taxon>Streptophyta</taxon>
        <taxon>Embryophyta</taxon>
        <taxon>Tracheophyta</taxon>
        <taxon>Spermatophyta</taxon>
        <taxon>Magnoliopsida</taxon>
        <taxon>eudicotyledons</taxon>
        <taxon>Gunneridae</taxon>
        <taxon>Pentapetalae</taxon>
        <taxon>rosids</taxon>
        <taxon>fabids</taxon>
        <taxon>Malpighiales</taxon>
        <taxon>Salicaceae</taxon>
        <taxon>Saliceae</taxon>
        <taxon>Populus</taxon>
    </lineage>
</organism>
<comment type="caution">
    <text evidence="1">The sequence shown here is derived from an EMBL/GenBank/DDBJ whole genome shotgun (WGS) entry which is preliminary data.</text>
</comment>
<dbReference type="Proteomes" id="UP000309997">
    <property type="component" value="Unassembled WGS sequence"/>
</dbReference>
<reference evidence="1 2" key="1">
    <citation type="journal article" date="2024" name="Plant Biotechnol. J.">
        <title>Genome and CRISPR/Cas9 system of a widespread forest tree (Populus alba) in the world.</title>
        <authorList>
            <person name="Liu Y.J."/>
            <person name="Jiang P.F."/>
            <person name="Han X.M."/>
            <person name="Li X.Y."/>
            <person name="Wang H.M."/>
            <person name="Wang Y.J."/>
            <person name="Wang X.X."/>
            <person name="Zeng Q.Y."/>
        </authorList>
    </citation>
    <scope>NUCLEOTIDE SEQUENCE [LARGE SCALE GENOMIC DNA]</scope>
    <source>
        <strain evidence="2">cv. PAL-ZL1</strain>
    </source>
</reference>
<name>A0ACC4BBP3_POPAL</name>
<proteinExistence type="predicted"/>
<accession>A0ACC4BBP3</accession>
<keyword evidence="2" id="KW-1185">Reference proteome</keyword>
<evidence type="ECO:0000313" key="1">
    <source>
        <dbReference type="EMBL" id="KAL3575691.1"/>
    </source>
</evidence>
<protein>
    <submittedName>
        <fullName evidence="1">Uncharacterized protein</fullName>
    </submittedName>
</protein>
<sequence>MRRLLLPKILEELSKWEPAQFFHASSSNLFKLQQIPVPPIRSKSIHSIRIEKHKRYTNMEQRARFGRTVYITGDRSRKGLAETGRMRIKKQVKEAERKRDDGDCYHTQLVQRHVYLEMESFDSVITSNPIPKPSKRASVGVLAFEIAGLMSKLFHLWQSLSDKNIIRVRNDSISLEGVRKIVSNDESFLLGLACAEMAENLRLIAKSVSRLSKRCEDSGLRRFERLFDDFTNLGNDANCWVLSWKDMEAKTKKMDRYVTVTATLYKEMEELSALENGLRKALQCGELEGTTKEQKVLDLQQKILWQRQEVKYLKERSLWNRSFDTIVLILAKSIFTVLARIKLVFGIAHGYPTSLPRSLSASATVHPTENPTTCNIVSGPLKSSKLEGNKESSNGFFESNSKLLKPPPTTLGAAALALHYANLIIVMEKMIKSPQLVGVDARDDLYSMLPNSIRSSLRARLKGVGFSASDPVLAGEWRDALGRILAWLSPLAHNMIKWQSERSFEQQNLLPKTNVLLLQTLFFANKEKTEAAITELLDRRMKTPKAGKSDSSMKLIRNNKWILLGQNMSIKSLEIKAARVLLGVSMSPTEEDVAAAAAELEVVSSVKTAGLLSLAADGVLITS</sequence>
<gene>
    <name evidence="1" type="ORF">D5086_023792</name>
</gene>